<organism evidence="2 3">
    <name type="scientific">Nocardia bovistercoris</name>
    <dbReference type="NCBI Taxonomy" id="2785916"/>
    <lineage>
        <taxon>Bacteria</taxon>
        <taxon>Bacillati</taxon>
        <taxon>Actinomycetota</taxon>
        <taxon>Actinomycetes</taxon>
        <taxon>Mycobacteriales</taxon>
        <taxon>Nocardiaceae</taxon>
        <taxon>Nocardia</taxon>
    </lineage>
</organism>
<sequence>MPDHTDANRFPPPPARAHVSGWTPRMLTRTDDSARRTTPQAQPHRADESASVSVSDVLDYFEKCPQCGYPAQATATVRRFDNGRVETAVHPSCGLPCGWHGAVQVSTQQRMRVDIPAPSAPADARL</sequence>
<evidence type="ECO:0000313" key="2">
    <source>
        <dbReference type="EMBL" id="MBH0776571.1"/>
    </source>
</evidence>
<evidence type="ECO:0000313" key="3">
    <source>
        <dbReference type="Proteomes" id="UP000655751"/>
    </source>
</evidence>
<keyword evidence="3" id="KW-1185">Reference proteome</keyword>
<dbReference type="AlphaFoldDB" id="A0A931N2Z1"/>
<comment type="caution">
    <text evidence="2">The sequence shown here is derived from an EMBL/GenBank/DDBJ whole genome shotgun (WGS) entry which is preliminary data.</text>
</comment>
<feature type="region of interest" description="Disordered" evidence="1">
    <location>
        <begin position="1"/>
        <end position="52"/>
    </location>
</feature>
<evidence type="ECO:0000256" key="1">
    <source>
        <dbReference type="SAM" id="MobiDB-lite"/>
    </source>
</evidence>
<dbReference type="RefSeq" id="WP_196148903.1">
    <property type="nucleotide sequence ID" value="NZ_JADMLG010000003.1"/>
</dbReference>
<accession>A0A931N2Z1</accession>
<protein>
    <submittedName>
        <fullName evidence="2">Uncharacterized protein</fullName>
    </submittedName>
</protein>
<proteinExistence type="predicted"/>
<dbReference type="Proteomes" id="UP000655751">
    <property type="component" value="Unassembled WGS sequence"/>
</dbReference>
<reference evidence="2" key="1">
    <citation type="submission" date="2020-11" db="EMBL/GenBank/DDBJ databases">
        <title>Nocardia NEAU-351.nov., a novel actinomycete isolated from the cow dung.</title>
        <authorList>
            <person name="Zhang X."/>
        </authorList>
    </citation>
    <scope>NUCLEOTIDE SEQUENCE</scope>
    <source>
        <strain evidence="2">NEAU-351</strain>
    </source>
</reference>
<gene>
    <name evidence="2" type="ORF">IT779_09775</name>
</gene>
<name>A0A931N2Z1_9NOCA</name>
<dbReference type="EMBL" id="JADMLG010000003">
    <property type="protein sequence ID" value="MBH0776571.1"/>
    <property type="molecule type" value="Genomic_DNA"/>
</dbReference>